<dbReference type="GO" id="GO:0005886">
    <property type="term" value="C:plasma membrane"/>
    <property type="evidence" value="ECO:0007669"/>
    <property type="project" value="TreeGrafter"/>
</dbReference>
<keyword evidence="9" id="KW-1185">Reference proteome</keyword>
<evidence type="ECO:0000256" key="3">
    <source>
        <dbReference type="ARBA" id="ARBA00022692"/>
    </source>
</evidence>
<evidence type="ECO:0000256" key="1">
    <source>
        <dbReference type="ARBA" id="ARBA00004141"/>
    </source>
</evidence>
<dbReference type="HOGENOM" id="CLU_051062_1_0_1"/>
<reference evidence="9" key="2">
    <citation type="submission" date="2015-01" db="EMBL/GenBank/DDBJ databases">
        <title>Evolutionary Origins and Diversification of the Mycorrhizal Mutualists.</title>
        <authorList>
            <consortium name="DOE Joint Genome Institute"/>
            <consortium name="Mycorrhizal Genomics Consortium"/>
            <person name="Kohler A."/>
            <person name="Kuo A."/>
            <person name="Nagy L.G."/>
            <person name="Floudas D."/>
            <person name="Copeland A."/>
            <person name="Barry K.W."/>
            <person name="Cichocki N."/>
            <person name="Veneault-Fourrey C."/>
            <person name="LaButti K."/>
            <person name="Lindquist E.A."/>
            <person name="Lipzen A."/>
            <person name="Lundell T."/>
            <person name="Morin E."/>
            <person name="Murat C."/>
            <person name="Riley R."/>
            <person name="Ohm R."/>
            <person name="Sun H."/>
            <person name="Tunlid A."/>
            <person name="Henrissat B."/>
            <person name="Grigoriev I.V."/>
            <person name="Hibbett D.S."/>
            <person name="Martin F."/>
        </authorList>
    </citation>
    <scope>NUCLEOTIDE SEQUENCE [LARGE SCALE GENOMIC DNA]</scope>
    <source>
        <strain evidence="9">F 1598</strain>
    </source>
</reference>
<comment type="subcellular location">
    <subcellularLocation>
        <location evidence="1">Membrane</location>
        <topology evidence="1">Multi-pass membrane protein</topology>
    </subcellularLocation>
</comment>
<evidence type="ECO:0008006" key="10">
    <source>
        <dbReference type="Google" id="ProtNLM"/>
    </source>
</evidence>
<feature type="transmembrane region" description="Helical" evidence="7">
    <location>
        <begin position="195"/>
        <end position="214"/>
    </location>
</feature>
<dbReference type="Pfam" id="PF01184">
    <property type="entry name" value="Gpr1_Fun34_YaaH"/>
    <property type="match status" value="1"/>
</dbReference>
<keyword evidence="5 7" id="KW-0472">Membrane</keyword>
<accession>A0A0C3FFR3</accession>
<feature type="transmembrane region" description="Helical" evidence="7">
    <location>
        <begin position="164"/>
        <end position="183"/>
    </location>
</feature>
<evidence type="ECO:0000313" key="9">
    <source>
        <dbReference type="Proteomes" id="UP000054166"/>
    </source>
</evidence>
<comment type="similarity">
    <text evidence="2">Belongs to the acetate uptake transporter (AceTr) (TC 2.A.96) family.</text>
</comment>
<dbReference type="InterPro" id="IPR051633">
    <property type="entry name" value="AceTr"/>
</dbReference>
<dbReference type="AlphaFoldDB" id="A0A0C3FFR3"/>
<feature type="region of interest" description="Disordered" evidence="6">
    <location>
        <begin position="1"/>
        <end position="23"/>
    </location>
</feature>
<dbReference type="PANTHER" id="PTHR31123">
    <property type="entry name" value="ACCUMULATION OF DYADS PROTEIN 2-RELATED"/>
    <property type="match status" value="1"/>
</dbReference>
<dbReference type="PANTHER" id="PTHR31123:SF1">
    <property type="entry name" value="ACCUMULATION OF DYADS PROTEIN 2-RELATED"/>
    <property type="match status" value="1"/>
</dbReference>
<dbReference type="STRING" id="765440.A0A0C3FFR3"/>
<feature type="transmembrane region" description="Helical" evidence="7">
    <location>
        <begin position="72"/>
        <end position="91"/>
    </location>
</feature>
<protein>
    <recommendedName>
        <fullName evidence="10">Gpr1 family protein</fullName>
    </recommendedName>
</protein>
<evidence type="ECO:0000256" key="7">
    <source>
        <dbReference type="SAM" id="Phobius"/>
    </source>
</evidence>
<evidence type="ECO:0000313" key="8">
    <source>
        <dbReference type="EMBL" id="KIM78634.1"/>
    </source>
</evidence>
<reference evidence="8 9" key="1">
    <citation type="submission" date="2014-04" db="EMBL/GenBank/DDBJ databases">
        <authorList>
            <consortium name="DOE Joint Genome Institute"/>
            <person name="Kuo A."/>
            <person name="Tarkka M."/>
            <person name="Buscot F."/>
            <person name="Kohler A."/>
            <person name="Nagy L.G."/>
            <person name="Floudas D."/>
            <person name="Copeland A."/>
            <person name="Barry K.W."/>
            <person name="Cichocki N."/>
            <person name="Veneault-Fourrey C."/>
            <person name="LaButti K."/>
            <person name="Lindquist E.A."/>
            <person name="Lipzen A."/>
            <person name="Lundell T."/>
            <person name="Morin E."/>
            <person name="Murat C."/>
            <person name="Sun H."/>
            <person name="Tunlid A."/>
            <person name="Henrissat B."/>
            <person name="Grigoriev I.V."/>
            <person name="Hibbett D.S."/>
            <person name="Martin F."/>
            <person name="Nordberg H.P."/>
            <person name="Cantor M.N."/>
            <person name="Hua S.X."/>
        </authorList>
    </citation>
    <scope>NUCLEOTIDE SEQUENCE [LARGE SCALE GENOMIC DNA]</scope>
    <source>
        <strain evidence="8 9">F 1598</strain>
    </source>
</reference>
<evidence type="ECO:0000256" key="6">
    <source>
        <dbReference type="SAM" id="MobiDB-lite"/>
    </source>
</evidence>
<keyword evidence="4 7" id="KW-1133">Transmembrane helix</keyword>
<dbReference type="InterPro" id="IPR000791">
    <property type="entry name" value="Gpr1/Fun34/SatP-like"/>
</dbReference>
<dbReference type="OrthoDB" id="3648309at2759"/>
<evidence type="ECO:0000256" key="4">
    <source>
        <dbReference type="ARBA" id="ARBA00022989"/>
    </source>
</evidence>
<dbReference type="GO" id="GO:0015123">
    <property type="term" value="F:acetate transmembrane transporter activity"/>
    <property type="evidence" value="ECO:0007669"/>
    <property type="project" value="TreeGrafter"/>
</dbReference>
<feature type="transmembrane region" description="Helical" evidence="7">
    <location>
        <begin position="98"/>
        <end position="119"/>
    </location>
</feature>
<evidence type="ECO:0000256" key="2">
    <source>
        <dbReference type="ARBA" id="ARBA00005587"/>
    </source>
</evidence>
<dbReference type="FunCoup" id="A0A0C3FFR3">
    <property type="interactions" value="52"/>
</dbReference>
<sequence length="231" mass="24768">MTDVEKGNAPAGASHAANNGPGQLWDPSRSYAVRQPSRIANPGALGLFSFASTTLLLSFINVQTRGVTEPNVVVGMAIFVGGLAQLLAGMWEFPRGNVFGCTAFTSYGAFWMSYATILIPSSGILTAYTNPDDLSNALGLYLIIWFIFTTLLLFGAIRRNISFCLLLGFLSLTFLLLACGEFTGKVKVTKAGGGFGIVTAIVAYYCAVSELMILEESYFTLPLGSIRKRSE</sequence>
<keyword evidence="3 7" id="KW-0812">Transmembrane</keyword>
<name>A0A0C3FFR3_PILCF</name>
<proteinExistence type="inferred from homology"/>
<dbReference type="EMBL" id="KN833015">
    <property type="protein sequence ID" value="KIM78634.1"/>
    <property type="molecule type" value="Genomic_DNA"/>
</dbReference>
<gene>
    <name evidence="8" type="ORF">PILCRDRAFT_75283</name>
</gene>
<organism evidence="8 9">
    <name type="scientific">Piloderma croceum (strain F 1598)</name>
    <dbReference type="NCBI Taxonomy" id="765440"/>
    <lineage>
        <taxon>Eukaryota</taxon>
        <taxon>Fungi</taxon>
        <taxon>Dikarya</taxon>
        <taxon>Basidiomycota</taxon>
        <taxon>Agaricomycotina</taxon>
        <taxon>Agaricomycetes</taxon>
        <taxon>Agaricomycetidae</taxon>
        <taxon>Atheliales</taxon>
        <taxon>Atheliaceae</taxon>
        <taxon>Piloderma</taxon>
    </lineage>
</organism>
<dbReference type="NCBIfam" id="NF038013">
    <property type="entry name" value="AceTr_1"/>
    <property type="match status" value="1"/>
</dbReference>
<dbReference type="InParanoid" id="A0A0C3FFR3"/>
<evidence type="ECO:0000256" key="5">
    <source>
        <dbReference type="ARBA" id="ARBA00023136"/>
    </source>
</evidence>
<dbReference type="Proteomes" id="UP000054166">
    <property type="component" value="Unassembled WGS sequence"/>
</dbReference>
<feature type="transmembrane region" description="Helical" evidence="7">
    <location>
        <begin position="139"/>
        <end position="157"/>
    </location>
</feature>
<feature type="transmembrane region" description="Helical" evidence="7">
    <location>
        <begin position="39"/>
        <end position="60"/>
    </location>
</feature>